<organism evidence="2 3">
    <name type="scientific">Phytophthora megakarya</name>
    <dbReference type="NCBI Taxonomy" id="4795"/>
    <lineage>
        <taxon>Eukaryota</taxon>
        <taxon>Sar</taxon>
        <taxon>Stramenopiles</taxon>
        <taxon>Oomycota</taxon>
        <taxon>Peronosporomycetes</taxon>
        <taxon>Peronosporales</taxon>
        <taxon>Peronosporaceae</taxon>
        <taxon>Phytophthora</taxon>
    </lineage>
</organism>
<keyword evidence="3" id="KW-1185">Reference proteome</keyword>
<feature type="region of interest" description="Disordered" evidence="1">
    <location>
        <begin position="49"/>
        <end position="88"/>
    </location>
</feature>
<protein>
    <submittedName>
        <fullName evidence="2">Uncharacterized protein</fullName>
    </submittedName>
</protein>
<comment type="caution">
    <text evidence="2">The sequence shown here is derived from an EMBL/GenBank/DDBJ whole genome shotgun (WGS) entry which is preliminary data.</text>
</comment>
<sequence length="88" mass="9476">IMKVFLADGFVLDQAAVDYRDHVLELGKRAETAILTYLKAEHKINSRGSSAVLKHRQGLHSTSPPAASPDSGNQGPGSWLHARRPGSS</sequence>
<dbReference type="AlphaFoldDB" id="A0A225UCV4"/>
<proteinExistence type="predicted"/>
<evidence type="ECO:0000256" key="1">
    <source>
        <dbReference type="SAM" id="MobiDB-lite"/>
    </source>
</evidence>
<evidence type="ECO:0000313" key="3">
    <source>
        <dbReference type="Proteomes" id="UP000198211"/>
    </source>
</evidence>
<dbReference type="EMBL" id="NBNE01021196">
    <property type="protein sequence ID" value="OWY91057.1"/>
    <property type="molecule type" value="Genomic_DNA"/>
</dbReference>
<evidence type="ECO:0000313" key="2">
    <source>
        <dbReference type="EMBL" id="OWY91057.1"/>
    </source>
</evidence>
<dbReference type="Proteomes" id="UP000198211">
    <property type="component" value="Unassembled WGS sequence"/>
</dbReference>
<accession>A0A225UCV4</accession>
<reference evidence="3" key="1">
    <citation type="submission" date="2017-03" db="EMBL/GenBank/DDBJ databases">
        <title>Phytopthora megakarya and P. palmivora, two closely related causual agents of cacao black pod achieved similar genome size and gene model numbers by different mechanisms.</title>
        <authorList>
            <person name="Ali S."/>
            <person name="Shao J."/>
            <person name="Larry D.J."/>
            <person name="Kronmiller B."/>
            <person name="Shen D."/>
            <person name="Strem M.D."/>
            <person name="Melnick R.L."/>
            <person name="Guiltinan M.J."/>
            <person name="Tyler B.M."/>
            <person name="Meinhardt L.W."/>
            <person name="Bailey B.A."/>
        </authorList>
    </citation>
    <scope>NUCLEOTIDE SEQUENCE [LARGE SCALE GENOMIC DNA]</scope>
    <source>
        <strain evidence="3">zdho120</strain>
    </source>
</reference>
<feature type="compositionally biased region" description="Polar residues" evidence="1">
    <location>
        <begin position="59"/>
        <end position="73"/>
    </location>
</feature>
<feature type="non-terminal residue" evidence="2">
    <location>
        <position position="1"/>
    </location>
</feature>
<gene>
    <name evidence="2" type="ORF">PHMEG_00040525</name>
</gene>
<name>A0A225UCV4_9STRA</name>
<dbReference type="OrthoDB" id="112166at2759"/>